<sequence length="333" mass="35959">MIFDAMEQLLGDCCSPNHVRRIERGEGGPKERAVLWRALQESGFTDALVAEARGGSGLSLSDAYPIAFVAGRHALPLPLMQTILVRGIMSETNAELPEGSITIAGDVSVTPDGTVVSNYVPFGEVADWVLVDFGDRAQLLPATGAQRHIAGGYGSVNARMRWTNPSISGNELPGSHWRAYGACLISAMLAGAMERTLNMTLGYANDRVQFGRPIAKLQIIQQQVSVMAEQVFAARMAAQVGFSTAGTRPKLMAAAVAKQRTSEAVGTVSSIAHSVHGAMGFTEEYDLQLFTRRMHEWRLAYGTEVYWSKIIGRELLAAGESRTLDFVRQSLAG</sequence>
<keyword evidence="8" id="KW-1185">Reference proteome</keyword>
<comment type="caution">
    <text evidence="7">The sequence shown here is derived from an EMBL/GenBank/DDBJ whole genome shotgun (WGS) entry which is preliminary data.</text>
</comment>
<dbReference type="Gene3D" id="1.20.140.10">
    <property type="entry name" value="Butyryl-CoA Dehydrogenase, subunit A, domain 3"/>
    <property type="match status" value="1"/>
</dbReference>
<dbReference type="PANTHER" id="PTHR43884:SF20">
    <property type="entry name" value="ACYL-COA DEHYDROGENASE FADE28"/>
    <property type="match status" value="1"/>
</dbReference>
<dbReference type="InterPro" id="IPR036250">
    <property type="entry name" value="AcylCo_DH-like_C"/>
</dbReference>
<comment type="similarity">
    <text evidence="2">Belongs to the acyl-CoA dehydrogenase family.</text>
</comment>
<evidence type="ECO:0000313" key="7">
    <source>
        <dbReference type="EMBL" id="NMF93710.1"/>
    </source>
</evidence>
<dbReference type="InterPro" id="IPR009075">
    <property type="entry name" value="AcylCo_DH/oxidase_C"/>
</dbReference>
<keyword evidence="3" id="KW-0285">Flavoprotein</keyword>
<evidence type="ECO:0000256" key="1">
    <source>
        <dbReference type="ARBA" id="ARBA00001974"/>
    </source>
</evidence>
<dbReference type="Gene3D" id="1.10.540.10">
    <property type="entry name" value="Acyl-CoA dehydrogenase/oxidase, N-terminal domain"/>
    <property type="match status" value="1"/>
</dbReference>
<dbReference type="EMBL" id="WTVH01000017">
    <property type="protein sequence ID" value="NMF93710.1"/>
    <property type="molecule type" value="Genomic_DNA"/>
</dbReference>
<organism evidence="7 8">
    <name type="scientific">Aromatoleum buckelii</name>
    <dbReference type="NCBI Taxonomy" id="200254"/>
    <lineage>
        <taxon>Bacteria</taxon>
        <taxon>Pseudomonadati</taxon>
        <taxon>Pseudomonadota</taxon>
        <taxon>Betaproteobacteria</taxon>
        <taxon>Rhodocyclales</taxon>
        <taxon>Rhodocyclaceae</taxon>
        <taxon>Aromatoleum</taxon>
    </lineage>
</organism>
<dbReference type="SUPFAM" id="SSF56645">
    <property type="entry name" value="Acyl-CoA dehydrogenase NM domain-like"/>
    <property type="match status" value="1"/>
</dbReference>
<dbReference type="InterPro" id="IPR009100">
    <property type="entry name" value="AcylCoA_DH/oxidase_NM_dom_sf"/>
</dbReference>
<evidence type="ECO:0000256" key="4">
    <source>
        <dbReference type="ARBA" id="ARBA00022827"/>
    </source>
</evidence>
<dbReference type="Proteomes" id="UP000601990">
    <property type="component" value="Unassembled WGS sequence"/>
</dbReference>
<accession>A0ABX1N387</accession>
<evidence type="ECO:0000313" key="8">
    <source>
        <dbReference type="Proteomes" id="UP000601990"/>
    </source>
</evidence>
<protein>
    <submittedName>
        <fullName evidence="7">Acyl-CoA dehydrogenase</fullName>
    </submittedName>
</protein>
<evidence type="ECO:0000256" key="5">
    <source>
        <dbReference type="ARBA" id="ARBA00023002"/>
    </source>
</evidence>
<evidence type="ECO:0000256" key="2">
    <source>
        <dbReference type="ARBA" id="ARBA00009347"/>
    </source>
</evidence>
<feature type="domain" description="Acyl-CoA dehydrogenase/oxidase C-terminal" evidence="6">
    <location>
        <begin position="183"/>
        <end position="315"/>
    </location>
</feature>
<comment type="cofactor">
    <cofactor evidence="1">
        <name>FAD</name>
        <dbReference type="ChEBI" id="CHEBI:57692"/>
    </cofactor>
</comment>
<keyword evidence="5" id="KW-0560">Oxidoreductase</keyword>
<dbReference type="SUPFAM" id="SSF47203">
    <property type="entry name" value="Acyl-CoA dehydrogenase C-terminal domain-like"/>
    <property type="match status" value="1"/>
</dbReference>
<name>A0ABX1N387_9RHOO</name>
<dbReference type="Pfam" id="PF00441">
    <property type="entry name" value="Acyl-CoA_dh_1"/>
    <property type="match status" value="1"/>
</dbReference>
<evidence type="ECO:0000256" key="3">
    <source>
        <dbReference type="ARBA" id="ARBA00022630"/>
    </source>
</evidence>
<dbReference type="InterPro" id="IPR037069">
    <property type="entry name" value="AcylCoA_DH/ox_N_sf"/>
</dbReference>
<gene>
    <name evidence="7" type="ORF">GO608_10265</name>
</gene>
<proteinExistence type="inferred from homology"/>
<evidence type="ECO:0000259" key="6">
    <source>
        <dbReference type="Pfam" id="PF00441"/>
    </source>
</evidence>
<dbReference type="PANTHER" id="PTHR43884">
    <property type="entry name" value="ACYL-COA DEHYDROGENASE"/>
    <property type="match status" value="1"/>
</dbReference>
<keyword evidence="4" id="KW-0274">FAD</keyword>
<reference evidence="7" key="1">
    <citation type="submission" date="2019-12" db="EMBL/GenBank/DDBJ databases">
        <title>Comparative genomics gives insights into the taxonomy of the Azoarcus-Aromatoleum group and reveals separate origins of nif in the plant-associated Azoarcus and non-plant-associated Aromatoleum sub-groups.</title>
        <authorList>
            <person name="Lafos M."/>
            <person name="Maluk M."/>
            <person name="Batista M."/>
            <person name="Junghare M."/>
            <person name="Carmona M."/>
            <person name="Faoro H."/>
            <person name="Cruz L.M."/>
            <person name="Battistoni F."/>
            <person name="De Souza E."/>
            <person name="Pedrosa F."/>
            <person name="Chen W.-M."/>
            <person name="Poole P.S."/>
            <person name="Dixon R.A."/>
            <person name="James E.K."/>
        </authorList>
    </citation>
    <scope>NUCLEOTIDE SEQUENCE</scope>
    <source>
        <strain evidence="7">U120</strain>
    </source>
</reference>